<dbReference type="InterPro" id="IPR023346">
    <property type="entry name" value="Lysozyme-like_dom_sf"/>
</dbReference>
<evidence type="ECO:0000313" key="4">
    <source>
        <dbReference type="Proteomes" id="UP001210130"/>
    </source>
</evidence>
<dbReference type="PANTHER" id="PTHR37423">
    <property type="entry name" value="SOLUBLE LYTIC MUREIN TRANSGLYCOSYLASE-RELATED"/>
    <property type="match status" value="1"/>
</dbReference>
<dbReference type="AlphaFoldDB" id="A0AAJ5QRP3"/>
<gene>
    <name evidence="3" type="ORF">OR613_17470</name>
</gene>
<dbReference type="Gene3D" id="1.10.530.10">
    <property type="match status" value="1"/>
</dbReference>
<dbReference type="InterPro" id="IPR008258">
    <property type="entry name" value="Transglycosylase_SLT_dom_1"/>
</dbReference>
<organism evidence="3 4">
    <name type="scientific">Klebsiella electrica</name>
    <dbReference type="NCBI Taxonomy" id="1259973"/>
    <lineage>
        <taxon>Bacteria</taxon>
        <taxon>Pseudomonadati</taxon>
        <taxon>Pseudomonadota</taxon>
        <taxon>Gammaproteobacteria</taxon>
        <taxon>Enterobacterales</taxon>
        <taxon>Enterobacteriaceae</taxon>
        <taxon>Klebsiella/Raoultella group</taxon>
        <taxon>Klebsiella</taxon>
    </lineage>
</organism>
<dbReference type="PANTHER" id="PTHR37423:SF2">
    <property type="entry name" value="MEMBRANE-BOUND LYTIC MUREIN TRANSGLYCOSYLASE C"/>
    <property type="match status" value="1"/>
</dbReference>
<dbReference type="EMBL" id="CP112887">
    <property type="protein sequence ID" value="WBW59814.1"/>
    <property type="molecule type" value="Genomic_DNA"/>
</dbReference>
<sequence length="246" mass="27804">MNWPQITWIILSALALGIELSKHGEPRTGERNFWWQLFGTLVVAGVLWSGGFFSQAHAASIPVEARQYQRELTRNARAVWGLNAPVSTFAAQIHQESQWNTRARSPVGAQGLAQFMPATASWIAGIYPDQLKDHQPYNPSWSMRALAQYNWWHWQRITGTASDCDRMAFVLSAYNGGLGWVQKDRKLATSRGLDAGRYWNQVEKVNAGRSAANFRENRGYPLKIIYTWQPLYLAAGWGPGECYDAN</sequence>
<evidence type="ECO:0000256" key="1">
    <source>
        <dbReference type="ARBA" id="ARBA00007734"/>
    </source>
</evidence>
<evidence type="ECO:0000313" key="3">
    <source>
        <dbReference type="EMBL" id="WBW59814.1"/>
    </source>
</evidence>
<proteinExistence type="inferred from homology"/>
<name>A0AAJ5QRP3_9ENTR</name>
<protein>
    <submittedName>
        <fullName evidence="3">Transglycosylase SLT domain-containing protein</fullName>
    </submittedName>
</protein>
<comment type="similarity">
    <text evidence="1">Belongs to the transglycosylase Slt family.</text>
</comment>
<reference evidence="3 4" key="1">
    <citation type="journal article" date="2023" name="Microbiol. Resour. Announc.">
        <title>Complete Genome Sequence of the First Colistin-Resistant Raoultella electrica Strain.</title>
        <authorList>
            <person name="Aldeia C."/>
            <person name="Campos-Madueno E.I."/>
            <person name="Sendi P."/>
            <person name="Endimiani A."/>
        </authorList>
    </citation>
    <scope>NUCLEOTIDE SEQUENCE [LARGE SCALE GENOMIC DNA]</scope>
    <source>
        <strain evidence="3 4">S2-IND-01-C</strain>
    </source>
</reference>
<dbReference type="Pfam" id="PF01464">
    <property type="entry name" value="SLT"/>
    <property type="match status" value="1"/>
</dbReference>
<evidence type="ECO:0000259" key="2">
    <source>
        <dbReference type="Pfam" id="PF01464"/>
    </source>
</evidence>
<dbReference type="RefSeq" id="WP_271207085.1">
    <property type="nucleotide sequence ID" value="NZ_CP112887.1"/>
</dbReference>
<keyword evidence="4" id="KW-1185">Reference proteome</keyword>
<feature type="domain" description="Transglycosylase SLT" evidence="2">
    <location>
        <begin position="83"/>
        <end position="190"/>
    </location>
</feature>
<dbReference type="Proteomes" id="UP001210130">
    <property type="component" value="Chromosome"/>
</dbReference>
<dbReference type="SUPFAM" id="SSF53955">
    <property type="entry name" value="Lysozyme-like"/>
    <property type="match status" value="1"/>
</dbReference>
<accession>A0AAJ5QRP3</accession>